<feature type="region of interest" description="Disordered" evidence="1">
    <location>
        <begin position="1"/>
        <end position="23"/>
    </location>
</feature>
<accession>A0A426ZGT0</accession>
<comment type="caution">
    <text evidence="2">The sequence shown here is derived from an EMBL/GenBank/DDBJ whole genome shotgun (WGS) entry which is preliminary data.</text>
</comment>
<evidence type="ECO:0000256" key="1">
    <source>
        <dbReference type="SAM" id="MobiDB-lite"/>
    </source>
</evidence>
<protein>
    <submittedName>
        <fullName evidence="2">Uncharacterized protein</fullName>
    </submittedName>
</protein>
<dbReference type="EMBL" id="AMZH03006694">
    <property type="protein sequence ID" value="RRT63168.1"/>
    <property type="molecule type" value="Genomic_DNA"/>
</dbReference>
<sequence length="93" mass="10547">MIGDQRKREEEEEEEKKKRRRNRTFTAVARRSPVGRPRAVARAPSPPTGCSCAIAAHGSPARCRHPWTIFLPHEETERLPTRGEIEATLPSFS</sequence>
<name>A0A426ZGT0_ENSVE</name>
<evidence type="ECO:0000313" key="2">
    <source>
        <dbReference type="EMBL" id="RRT63168.1"/>
    </source>
</evidence>
<reference evidence="2 3" key="1">
    <citation type="journal article" date="2014" name="Agronomy (Basel)">
        <title>A Draft Genome Sequence for Ensete ventricosum, the Drought-Tolerant Tree Against Hunger.</title>
        <authorList>
            <person name="Harrison J."/>
            <person name="Moore K.A."/>
            <person name="Paszkiewicz K."/>
            <person name="Jones T."/>
            <person name="Grant M."/>
            <person name="Ambacheew D."/>
            <person name="Muzemil S."/>
            <person name="Studholme D.J."/>
        </authorList>
    </citation>
    <scope>NUCLEOTIDE SEQUENCE [LARGE SCALE GENOMIC DNA]</scope>
</reference>
<dbReference type="Proteomes" id="UP000287651">
    <property type="component" value="Unassembled WGS sequence"/>
</dbReference>
<organism evidence="2 3">
    <name type="scientific">Ensete ventricosum</name>
    <name type="common">Abyssinian banana</name>
    <name type="synonym">Musa ensete</name>
    <dbReference type="NCBI Taxonomy" id="4639"/>
    <lineage>
        <taxon>Eukaryota</taxon>
        <taxon>Viridiplantae</taxon>
        <taxon>Streptophyta</taxon>
        <taxon>Embryophyta</taxon>
        <taxon>Tracheophyta</taxon>
        <taxon>Spermatophyta</taxon>
        <taxon>Magnoliopsida</taxon>
        <taxon>Liliopsida</taxon>
        <taxon>Zingiberales</taxon>
        <taxon>Musaceae</taxon>
        <taxon>Ensete</taxon>
    </lineage>
</organism>
<evidence type="ECO:0000313" key="3">
    <source>
        <dbReference type="Proteomes" id="UP000287651"/>
    </source>
</evidence>
<dbReference type="AlphaFoldDB" id="A0A426ZGT0"/>
<proteinExistence type="predicted"/>
<gene>
    <name evidence="2" type="ORF">B296_00042879</name>
</gene>